<dbReference type="Pfam" id="PF00067">
    <property type="entry name" value="p450"/>
    <property type="match status" value="2"/>
</dbReference>
<dbReference type="PANTHER" id="PTHR46300">
    <property type="entry name" value="P450, PUTATIVE (EUROFUNG)-RELATED-RELATED"/>
    <property type="match status" value="1"/>
</dbReference>
<dbReference type="GO" id="GO:0004497">
    <property type="term" value="F:monooxygenase activity"/>
    <property type="evidence" value="ECO:0007669"/>
    <property type="project" value="UniProtKB-KW"/>
</dbReference>
<dbReference type="EMBL" id="JAUTDP010000003">
    <property type="protein sequence ID" value="KAK3400418.1"/>
    <property type="molecule type" value="Genomic_DNA"/>
</dbReference>
<dbReference type="PANTHER" id="PTHR46300:SF6">
    <property type="entry name" value="CYTOCHROME P450 2C30"/>
    <property type="match status" value="1"/>
</dbReference>
<keyword evidence="11" id="KW-1185">Reference proteome</keyword>
<dbReference type="PRINTS" id="PR00463">
    <property type="entry name" value="EP450I"/>
</dbReference>
<comment type="caution">
    <text evidence="10">The sequence shown here is derived from an EMBL/GenBank/DDBJ whole genome shotgun (WGS) entry which is preliminary data.</text>
</comment>
<keyword evidence="3 7" id="KW-0479">Metal-binding</keyword>
<dbReference type="InterPro" id="IPR001128">
    <property type="entry name" value="Cyt_P450"/>
</dbReference>
<evidence type="ECO:0000256" key="3">
    <source>
        <dbReference type="ARBA" id="ARBA00022723"/>
    </source>
</evidence>
<name>A0AAE0UDT4_SORBR</name>
<gene>
    <name evidence="10" type="ORF">B0T20DRAFT_494143</name>
</gene>
<evidence type="ECO:0000256" key="7">
    <source>
        <dbReference type="PIRSR" id="PIRSR602401-1"/>
    </source>
</evidence>
<dbReference type="InterPro" id="IPR002401">
    <property type="entry name" value="Cyt_P450_E_grp-I"/>
</dbReference>
<evidence type="ECO:0000313" key="10">
    <source>
        <dbReference type="EMBL" id="KAK3400418.1"/>
    </source>
</evidence>
<organism evidence="10 11">
    <name type="scientific">Sordaria brevicollis</name>
    <dbReference type="NCBI Taxonomy" id="83679"/>
    <lineage>
        <taxon>Eukaryota</taxon>
        <taxon>Fungi</taxon>
        <taxon>Dikarya</taxon>
        <taxon>Ascomycota</taxon>
        <taxon>Pezizomycotina</taxon>
        <taxon>Sordariomycetes</taxon>
        <taxon>Sordariomycetidae</taxon>
        <taxon>Sordariales</taxon>
        <taxon>Sordariaceae</taxon>
        <taxon>Sordaria</taxon>
    </lineage>
</organism>
<evidence type="ECO:0000256" key="8">
    <source>
        <dbReference type="RuleBase" id="RU000461"/>
    </source>
</evidence>
<dbReference type="Gene3D" id="1.10.630.10">
    <property type="entry name" value="Cytochrome P450"/>
    <property type="match status" value="1"/>
</dbReference>
<evidence type="ECO:0000256" key="2">
    <source>
        <dbReference type="ARBA" id="ARBA00010617"/>
    </source>
</evidence>
<evidence type="ECO:0000256" key="5">
    <source>
        <dbReference type="ARBA" id="ARBA00023004"/>
    </source>
</evidence>
<evidence type="ECO:0000256" key="1">
    <source>
        <dbReference type="ARBA" id="ARBA00004792"/>
    </source>
</evidence>
<feature type="compositionally biased region" description="Basic and acidic residues" evidence="9">
    <location>
        <begin position="313"/>
        <end position="337"/>
    </location>
</feature>
<keyword evidence="7 8" id="KW-0349">Heme</keyword>
<dbReference type="InterPro" id="IPR036396">
    <property type="entry name" value="Cyt_P450_sf"/>
</dbReference>
<dbReference type="InterPro" id="IPR017972">
    <property type="entry name" value="Cyt_P450_CS"/>
</dbReference>
<dbReference type="SUPFAM" id="SSF48264">
    <property type="entry name" value="Cytochrome P450"/>
    <property type="match status" value="1"/>
</dbReference>
<reference evidence="10" key="2">
    <citation type="submission" date="2023-07" db="EMBL/GenBank/DDBJ databases">
        <authorList>
            <consortium name="Lawrence Berkeley National Laboratory"/>
            <person name="Haridas S."/>
            <person name="Hensen N."/>
            <person name="Bonometti L."/>
            <person name="Westerberg I."/>
            <person name="Brannstrom I.O."/>
            <person name="Guillou S."/>
            <person name="Cros-Aarteil S."/>
            <person name="Calhoun S."/>
            <person name="Kuo A."/>
            <person name="Mondo S."/>
            <person name="Pangilinan J."/>
            <person name="Riley R."/>
            <person name="LaButti K."/>
            <person name="Andreopoulos B."/>
            <person name="Lipzen A."/>
            <person name="Chen C."/>
            <person name="Yanf M."/>
            <person name="Daum C."/>
            <person name="Ng V."/>
            <person name="Clum A."/>
            <person name="Steindorff A."/>
            <person name="Ohm R."/>
            <person name="Martin F."/>
            <person name="Silar P."/>
            <person name="Natvig D."/>
            <person name="Lalanne C."/>
            <person name="Gautier V."/>
            <person name="Ament-velasquez S.L."/>
            <person name="Kruys A."/>
            <person name="Hutchinson M.I."/>
            <person name="Powell A.J."/>
            <person name="Barry K."/>
            <person name="Miller A.N."/>
            <person name="Grigoriev I.V."/>
            <person name="Debuchy R."/>
            <person name="Gladieux P."/>
            <person name="Thoren M.H."/>
            <person name="Johannesson H."/>
        </authorList>
    </citation>
    <scope>NUCLEOTIDE SEQUENCE</scope>
    <source>
        <strain evidence="10">FGSC 1904</strain>
    </source>
</reference>
<comment type="similarity">
    <text evidence="2 8">Belongs to the cytochrome P450 family.</text>
</comment>
<evidence type="ECO:0000256" key="6">
    <source>
        <dbReference type="ARBA" id="ARBA00023194"/>
    </source>
</evidence>
<keyword evidence="8" id="KW-0503">Monooxygenase</keyword>
<reference evidence="10" key="1">
    <citation type="journal article" date="2023" name="Mol. Phylogenet. Evol.">
        <title>Genome-scale phylogeny and comparative genomics of the fungal order Sordariales.</title>
        <authorList>
            <person name="Hensen N."/>
            <person name="Bonometti L."/>
            <person name="Westerberg I."/>
            <person name="Brannstrom I.O."/>
            <person name="Guillou S."/>
            <person name="Cros-Aarteil S."/>
            <person name="Calhoun S."/>
            <person name="Haridas S."/>
            <person name="Kuo A."/>
            <person name="Mondo S."/>
            <person name="Pangilinan J."/>
            <person name="Riley R."/>
            <person name="LaButti K."/>
            <person name="Andreopoulos B."/>
            <person name="Lipzen A."/>
            <person name="Chen C."/>
            <person name="Yan M."/>
            <person name="Daum C."/>
            <person name="Ng V."/>
            <person name="Clum A."/>
            <person name="Steindorff A."/>
            <person name="Ohm R.A."/>
            <person name="Martin F."/>
            <person name="Silar P."/>
            <person name="Natvig D.O."/>
            <person name="Lalanne C."/>
            <person name="Gautier V."/>
            <person name="Ament-Velasquez S.L."/>
            <person name="Kruys A."/>
            <person name="Hutchinson M.I."/>
            <person name="Powell A.J."/>
            <person name="Barry K."/>
            <person name="Miller A.N."/>
            <person name="Grigoriev I.V."/>
            <person name="Debuchy R."/>
            <person name="Gladieux P."/>
            <person name="Hiltunen Thoren M."/>
            <person name="Johannesson H."/>
        </authorList>
    </citation>
    <scope>NUCLEOTIDE SEQUENCE</scope>
    <source>
        <strain evidence="10">FGSC 1904</strain>
    </source>
</reference>
<keyword evidence="5 7" id="KW-0408">Iron</keyword>
<dbReference type="InterPro" id="IPR050364">
    <property type="entry name" value="Cytochrome_P450_fung"/>
</dbReference>
<dbReference type="PRINTS" id="PR00385">
    <property type="entry name" value="P450"/>
</dbReference>
<dbReference type="AlphaFoldDB" id="A0AAE0UDT4"/>
<accession>A0AAE0UDT4</accession>
<dbReference type="Proteomes" id="UP001281003">
    <property type="component" value="Unassembled WGS sequence"/>
</dbReference>
<protein>
    <submittedName>
        <fullName evidence="10">Cytochrome P450</fullName>
    </submittedName>
</protein>
<evidence type="ECO:0000256" key="9">
    <source>
        <dbReference type="SAM" id="MobiDB-lite"/>
    </source>
</evidence>
<dbReference type="GO" id="GO:0016705">
    <property type="term" value="F:oxidoreductase activity, acting on paired donors, with incorporation or reduction of molecular oxygen"/>
    <property type="evidence" value="ECO:0007669"/>
    <property type="project" value="InterPro"/>
</dbReference>
<feature type="binding site" description="axial binding residue" evidence="7">
    <location>
        <position position="504"/>
    </location>
    <ligand>
        <name>heme</name>
        <dbReference type="ChEBI" id="CHEBI:30413"/>
    </ligand>
    <ligandPart>
        <name>Fe</name>
        <dbReference type="ChEBI" id="CHEBI:18248"/>
    </ligandPart>
</feature>
<comment type="cofactor">
    <cofactor evidence="7">
        <name>heme</name>
        <dbReference type="ChEBI" id="CHEBI:30413"/>
    </cofactor>
</comment>
<keyword evidence="4 8" id="KW-0560">Oxidoreductase</keyword>
<sequence>METSNLTLLILYLAIPSLLISAVQQILSWRKKTTSTTISLVGSSGKNLKKFPGPRQFPLVGRIHDLPRFGLWLKFKEWADEYGPIYTTSVPDATFIIVSDEKIAEELLVKRGHIYSGRPQIRSLIGHKEGVVYSALMDRHDTWKLQRKWCHAAMAHAHRSHFYGHIESETRRFLILLLLSPDQFLDHTREFCGRVMSRLAWDDATQGRLNGESADKTLHCMSVSGPITNTMTPLWGLPGVINPWYRYEVQRERELRGWWLGLFRRAKERMRRGELPGDTWAYRYFEQVLNETAPVTPGDARVPGPDVSGSKPKTQEGGRGGKGEGKEEVFEKKDALDQPEKDETFASCMIGFLNLVGVVTISGPLKFFEMAMALHPEWQRKAQAEIDEVCGDRMPTIADFEKLPILRACLKETVRWRSGVPLGVPHQAERDDEYRGVKIKKGTIVLACEWTINRNPIKYPSPETYNPARYLDPSYPTFQAPLTRYPNFREGSSMHSFGWGRRTCLGQNIVDDEMFVFGAALLWAFDVTPKTCPVTGREVPIDTMKTNSHVILEPVDFELGFRVREGKRERVLEGGKEFFGKV</sequence>
<feature type="region of interest" description="Disordered" evidence="9">
    <location>
        <begin position="294"/>
        <end position="337"/>
    </location>
</feature>
<dbReference type="GO" id="GO:0020037">
    <property type="term" value="F:heme binding"/>
    <property type="evidence" value="ECO:0007669"/>
    <property type="project" value="InterPro"/>
</dbReference>
<comment type="pathway">
    <text evidence="1">Antibiotic biosynthesis.</text>
</comment>
<dbReference type="GO" id="GO:0005506">
    <property type="term" value="F:iron ion binding"/>
    <property type="evidence" value="ECO:0007669"/>
    <property type="project" value="InterPro"/>
</dbReference>
<dbReference type="PROSITE" id="PS00086">
    <property type="entry name" value="CYTOCHROME_P450"/>
    <property type="match status" value="1"/>
</dbReference>
<evidence type="ECO:0000313" key="11">
    <source>
        <dbReference type="Proteomes" id="UP001281003"/>
    </source>
</evidence>
<dbReference type="GO" id="GO:0017000">
    <property type="term" value="P:antibiotic biosynthetic process"/>
    <property type="evidence" value="ECO:0007669"/>
    <property type="project" value="UniProtKB-KW"/>
</dbReference>
<evidence type="ECO:0000256" key="4">
    <source>
        <dbReference type="ARBA" id="ARBA00023002"/>
    </source>
</evidence>
<proteinExistence type="inferred from homology"/>
<keyword evidence="6" id="KW-0045">Antibiotic biosynthesis</keyword>